<dbReference type="InParanoid" id="E9HWR4"/>
<feature type="compositionally biased region" description="Low complexity" evidence="1">
    <location>
        <begin position="49"/>
        <end position="63"/>
    </location>
</feature>
<protein>
    <submittedName>
        <fullName evidence="2">Uncharacterized protein</fullName>
    </submittedName>
</protein>
<dbReference type="PhylomeDB" id="E9HWR4"/>
<evidence type="ECO:0000313" key="3">
    <source>
        <dbReference type="Proteomes" id="UP000000305"/>
    </source>
</evidence>
<gene>
    <name evidence="2" type="ORF">DAPPUDRAFT_334960</name>
</gene>
<keyword evidence="3" id="KW-1185">Reference proteome</keyword>
<proteinExistence type="predicted"/>
<organism evidence="2 3">
    <name type="scientific">Daphnia pulex</name>
    <name type="common">Water flea</name>
    <dbReference type="NCBI Taxonomy" id="6669"/>
    <lineage>
        <taxon>Eukaryota</taxon>
        <taxon>Metazoa</taxon>
        <taxon>Ecdysozoa</taxon>
        <taxon>Arthropoda</taxon>
        <taxon>Crustacea</taxon>
        <taxon>Branchiopoda</taxon>
        <taxon>Diplostraca</taxon>
        <taxon>Cladocera</taxon>
        <taxon>Anomopoda</taxon>
        <taxon>Daphniidae</taxon>
        <taxon>Daphnia</taxon>
    </lineage>
</organism>
<dbReference type="HOGENOM" id="CLU_1972697_0_0_1"/>
<reference evidence="2 3" key="1">
    <citation type="journal article" date="2011" name="Science">
        <title>The ecoresponsive genome of Daphnia pulex.</title>
        <authorList>
            <person name="Colbourne J.K."/>
            <person name="Pfrender M.E."/>
            <person name="Gilbert D."/>
            <person name="Thomas W.K."/>
            <person name="Tucker A."/>
            <person name="Oakley T.H."/>
            <person name="Tokishita S."/>
            <person name="Aerts A."/>
            <person name="Arnold G.J."/>
            <person name="Basu M.K."/>
            <person name="Bauer D.J."/>
            <person name="Caceres C.E."/>
            <person name="Carmel L."/>
            <person name="Casola C."/>
            <person name="Choi J.H."/>
            <person name="Detter J.C."/>
            <person name="Dong Q."/>
            <person name="Dusheyko S."/>
            <person name="Eads B.D."/>
            <person name="Frohlich T."/>
            <person name="Geiler-Samerotte K.A."/>
            <person name="Gerlach D."/>
            <person name="Hatcher P."/>
            <person name="Jogdeo S."/>
            <person name="Krijgsveld J."/>
            <person name="Kriventseva E.V."/>
            <person name="Kultz D."/>
            <person name="Laforsch C."/>
            <person name="Lindquist E."/>
            <person name="Lopez J."/>
            <person name="Manak J.R."/>
            <person name="Muller J."/>
            <person name="Pangilinan J."/>
            <person name="Patwardhan R.P."/>
            <person name="Pitluck S."/>
            <person name="Pritham E.J."/>
            <person name="Rechtsteiner A."/>
            <person name="Rho M."/>
            <person name="Rogozin I.B."/>
            <person name="Sakarya O."/>
            <person name="Salamov A."/>
            <person name="Schaack S."/>
            <person name="Shapiro H."/>
            <person name="Shiga Y."/>
            <person name="Skalitzky C."/>
            <person name="Smith Z."/>
            <person name="Souvorov A."/>
            <person name="Sung W."/>
            <person name="Tang Z."/>
            <person name="Tsuchiya D."/>
            <person name="Tu H."/>
            <person name="Vos H."/>
            <person name="Wang M."/>
            <person name="Wolf Y.I."/>
            <person name="Yamagata H."/>
            <person name="Yamada T."/>
            <person name="Ye Y."/>
            <person name="Shaw J.R."/>
            <person name="Andrews J."/>
            <person name="Crease T.J."/>
            <person name="Tang H."/>
            <person name="Lucas S.M."/>
            <person name="Robertson H.M."/>
            <person name="Bork P."/>
            <person name="Koonin E.V."/>
            <person name="Zdobnov E.M."/>
            <person name="Grigoriev I.V."/>
            <person name="Lynch M."/>
            <person name="Boore J.L."/>
        </authorList>
    </citation>
    <scope>NUCLEOTIDE SEQUENCE [LARGE SCALE GENOMIC DNA]</scope>
</reference>
<dbReference type="Proteomes" id="UP000000305">
    <property type="component" value="Unassembled WGS sequence"/>
</dbReference>
<name>E9HWR4_DAPPU</name>
<feature type="region of interest" description="Disordered" evidence="1">
    <location>
        <begin position="49"/>
        <end position="77"/>
    </location>
</feature>
<sequence length="146" mass="16484">MLIAKGTLRPDDEELPEFPSEMPPLEEVEIPTTYIFCGKTLASLADPTNNAATQQETNNETTTHYSTVKDGMNRHDETTPILKVWQLKRLQGEKRMNLPPPPGCRFIHTEPMSVEESDIEMEIAFTRNLKFPNFGGETSSDSENDN</sequence>
<feature type="region of interest" description="Disordered" evidence="1">
    <location>
        <begin position="1"/>
        <end position="20"/>
    </location>
</feature>
<evidence type="ECO:0000313" key="2">
    <source>
        <dbReference type="EMBL" id="EFX63816.1"/>
    </source>
</evidence>
<accession>E9HWR4</accession>
<dbReference type="EMBL" id="GL732953">
    <property type="protein sequence ID" value="EFX63816.1"/>
    <property type="molecule type" value="Genomic_DNA"/>
</dbReference>
<evidence type="ECO:0000256" key="1">
    <source>
        <dbReference type="SAM" id="MobiDB-lite"/>
    </source>
</evidence>
<dbReference type="KEGG" id="dpx:DAPPUDRAFT_334960"/>
<dbReference type="AlphaFoldDB" id="E9HWR4"/>